<proteinExistence type="predicted"/>
<gene>
    <name evidence="1" type="ordered locus">LOC_Os10g30399</name>
</gene>
<reference evidence="1" key="2">
    <citation type="submission" date="2003-05" db="EMBL/GenBank/DDBJ databases">
        <authorList>
            <person name="Buell C.R."/>
            <person name="Wing R.A."/>
            <person name="McCombie W.R."/>
            <person name="Messing J."/>
            <person name="Yuan Q."/>
            <person name="Ouyang S."/>
        </authorList>
    </citation>
    <scope>NUCLEOTIDE SEQUENCE</scope>
</reference>
<evidence type="ECO:0000313" key="1">
    <source>
        <dbReference type="EMBL" id="ABB47697.1"/>
    </source>
</evidence>
<sequence length="28" mass="2864">MAGIAMCRCPLGLGRENEKEGGWVGGDG</sequence>
<name>Q337U1_ORYSJ</name>
<protein>
    <submittedName>
        <fullName evidence="1">Uncharacterized protein</fullName>
    </submittedName>
</protein>
<reference evidence="1" key="1">
    <citation type="journal article" date="2003" name="Science">
        <title>In-depth view of structure, activity, and evolution of rice chromosome 10.</title>
        <authorList>
            <consortium name="Rice Chromosome 10 Sequencing Consortium"/>
        </authorList>
    </citation>
    <scope>NUCLEOTIDE SEQUENCE [LARGE SCALE GENOMIC DNA]</scope>
</reference>
<dbReference type="AlphaFoldDB" id="Q337U1"/>
<accession>Q337U1</accession>
<reference evidence="1" key="3">
    <citation type="submission" date="2006-07" db="EMBL/GenBank/DDBJ databases">
        <authorList>
            <person name="Buell R."/>
        </authorList>
    </citation>
    <scope>NUCLEOTIDE SEQUENCE</scope>
</reference>
<dbReference type="EMBL" id="DP000086">
    <property type="protein sequence ID" value="ABB47697.1"/>
    <property type="molecule type" value="Genomic_DNA"/>
</dbReference>
<organism evidence="1">
    <name type="scientific">Oryza sativa subsp. japonica</name>
    <name type="common">Rice</name>
    <dbReference type="NCBI Taxonomy" id="39947"/>
    <lineage>
        <taxon>Eukaryota</taxon>
        <taxon>Viridiplantae</taxon>
        <taxon>Streptophyta</taxon>
        <taxon>Embryophyta</taxon>
        <taxon>Tracheophyta</taxon>
        <taxon>Spermatophyta</taxon>
        <taxon>Magnoliopsida</taxon>
        <taxon>Liliopsida</taxon>
        <taxon>Poales</taxon>
        <taxon>Poaceae</taxon>
        <taxon>BOP clade</taxon>
        <taxon>Oryzoideae</taxon>
        <taxon>Oryzeae</taxon>
        <taxon>Oryzinae</taxon>
        <taxon>Oryza</taxon>
        <taxon>Oryza sativa</taxon>
    </lineage>
</organism>